<feature type="signal peptide" evidence="1">
    <location>
        <begin position="1"/>
        <end position="25"/>
    </location>
</feature>
<dbReference type="Proteomes" id="UP000221080">
    <property type="component" value="Chromosome 7"/>
</dbReference>
<reference evidence="3" key="2">
    <citation type="submission" date="2025-08" db="UniProtKB">
        <authorList>
            <consortium name="RefSeq"/>
        </authorList>
    </citation>
    <scope>IDENTIFICATION</scope>
    <source>
        <tissue evidence="3">Blood</tissue>
    </source>
</reference>
<keyword evidence="3" id="KW-0472">Membrane</keyword>
<proteinExistence type="predicted"/>
<sequence length="109" mass="12019">MSASLAVQRLAALSGALAVTAGAYGAHGFRRSNRDEYQRERCVVNVYGWSLQCQRFVTVALQHGQYLSFLSQFGSFRSISMQETCSGWSNSPVWHGLLLWSSLPPGFNG</sequence>
<accession>A0A9F7RC85</accession>
<evidence type="ECO:0000313" key="2">
    <source>
        <dbReference type="Proteomes" id="UP000221080"/>
    </source>
</evidence>
<dbReference type="GeneID" id="108267796"/>
<organism evidence="2 3">
    <name type="scientific">Ictalurus punctatus</name>
    <name type="common">Channel catfish</name>
    <name type="synonym">Silurus punctatus</name>
    <dbReference type="NCBI Taxonomy" id="7998"/>
    <lineage>
        <taxon>Eukaryota</taxon>
        <taxon>Metazoa</taxon>
        <taxon>Chordata</taxon>
        <taxon>Craniata</taxon>
        <taxon>Vertebrata</taxon>
        <taxon>Euteleostomi</taxon>
        <taxon>Actinopterygii</taxon>
        <taxon>Neopterygii</taxon>
        <taxon>Teleostei</taxon>
        <taxon>Ostariophysi</taxon>
        <taxon>Siluriformes</taxon>
        <taxon>Ictaluridae</taxon>
        <taxon>Ictalurus</taxon>
    </lineage>
</organism>
<dbReference type="CTD" id="254863"/>
<keyword evidence="2" id="KW-1185">Reference proteome</keyword>
<evidence type="ECO:0000256" key="1">
    <source>
        <dbReference type="SAM" id="SignalP"/>
    </source>
</evidence>
<name>A0A9F7RC85_ICTPU</name>
<keyword evidence="1" id="KW-0732">Signal</keyword>
<gene>
    <name evidence="3" type="primary">tmem256</name>
</gene>
<feature type="chain" id="PRO_5039915025" evidence="1">
    <location>
        <begin position="26"/>
        <end position="109"/>
    </location>
</feature>
<dbReference type="RefSeq" id="XP_053537412.1">
    <property type="nucleotide sequence ID" value="XM_053681437.1"/>
</dbReference>
<protein>
    <submittedName>
        <fullName evidence="3">Transmembrane protein 256 isoform X2</fullName>
    </submittedName>
</protein>
<evidence type="ECO:0000313" key="3">
    <source>
        <dbReference type="RefSeq" id="XP_053537412.1"/>
    </source>
</evidence>
<reference evidence="2" key="1">
    <citation type="journal article" date="2016" name="Nat. Commun.">
        <title>The channel catfish genome sequence provides insights into the evolution of scale formation in teleosts.</title>
        <authorList>
            <person name="Liu Z."/>
            <person name="Liu S."/>
            <person name="Yao J."/>
            <person name="Bao L."/>
            <person name="Zhang J."/>
            <person name="Li Y."/>
            <person name="Jiang C."/>
            <person name="Sun L."/>
            <person name="Wang R."/>
            <person name="Zhang Y."/>
            <person name="Zhou T."/>
            <person name="Zeng Q."/>
            <person name="Fu Q."/>
            <person name="Gao S."/>
            <person name="Li N."/>
            <person name="Koren S."/>
            <person name="Jiang Y."/>
            <person name="Zimin A."/>
            <person name="Xu P."/>
            <person name="Phillippy A.M."/>
            <person name="Geng X."/>
            <person name="Song L."/>
            <person name="Sun F."/>
            <person name="Li C."/>
            <person name="Wang X."/>
            <person name="Chen A."/>
            <person name="Jin Y."/>
            <person name="Yuan Z."/>
            <person name="Yang Y."/>
            <person name="Tan S."/>
            <person name="Peatman E."/>
            <person name="Lu J."/>
            <person name="Qin Z."/>
            <person name="Dunham R."/>
            <person name="Li Z."/>
            <person name="Sonstegard T."/>
            <person name="Feng J."/>
            <person name="Danzmann R.G."/>
            <person name="Schroeder S."/>
            <person name="Scheffler B."/>
            <person name="Duke M.V."/>
            <person name="Ballard L."/>
            <person name="Kucuktas H."/>
            <person name="Kaltenboeck L."/>
            <person name="Liu H."/>
            <person name="Armbruster J."/>
            <person name="Xie Y."/>
            <person name="Kirby M.L."/>
            <person name="Tian Y."/>
            <person name="Flanagan M.E."/>
            <person name="Mu W."/>
            <person name="Waldbieser G.C."/>
        </authorList>
    </citation>
    <scope>NUCLEOTIDE SEQUENCE [LARGE SCALE GENOMIC DNA]</scope>
    <source>
        <strain evidence="2">SDA103</strain>
    </source>
</reference>
<keyword evidence="3" id="KW-0812">Transmembrane</keyword>
<dbReference type="AlphaFoldDB" id="A0A9F7RC85"/>